<dbReference type="Proteomes" id="UP001209885">
    <property type="component" value="Unassembled WGS sequence"/>
</dbReference>
<protein>
    <submittedName>
        <fullName evidence="1">DKNYY domain-containing protein</fullName>
    </submittedName>
</protein>
<dbReference type="RefSeq" id="WP_266055694.1">
    <property type="nucleotide sequence ID" value="NZ_JAPFQN010000003.1"/>
</dbReference>
<dbReference type="InterPro" id="IPR027375">
    <property type="entry name" value="DKNYY"/>
</dbReference>
<name>A0ABT3RNC9_9BACT</name>
<gene>
    <name evidence="1" type="ORF">OO013_05545</name>
</gene>
<evidence type="ECO:0000313" key="2">
    <source>
        <dbReference type="Proteomes" id="UP001209885"/>
    </source>
</evidence>
<dbReference type="EMBL" id="JAPFQN010000003">
    <property type="protein sequence ID" value="MCX2743318.1"/>
    <property type="molecule type" value="Genomic_DNA"/>
</dbReference>
<proteinExistence type="predicted"/>
<keyword evidence="2" id="KW-1185">Reference proteome</keyword>
<sequence length="209" mass="24359">MRYLFIILIISNICIKIEAQDQKNNSSRLLDDINWKDQTICIANLNKVNLENDTLEFVPPYFYRDIKNNKEYYITCSEGYGPVLFTLKYDFDLHSFQDLGCFATDKDSVYSIFLTSDGQIFIPIKEADRATFETFGKSMYAKDKNHIYYSRSGIIPNADINTFKPIYFDFENSTPPLARDKSSLYVWDEILTDTLQINGLKEYLINTTN</sequence>
<evidence type="ECO:0000313" key="1">
    <source>
        <dbReference type="EMBL" id="MCX2743318.1"/>
    </source>
</evidence>
<dbReference type="Pfam" id="PF13644">
    <property type="entry name" value="DKNYY"/>
    <property type="match status" value="1"/>
</dbReference>
<organism evidence="1 2">
    <name type="scientific">Mangrovivirga halotolerans</name>
    <dbReference type="NCBI Taxonomy" id="2993936"/>
    <lineage>
        <taxon>Bacteria</taxon>
        <taxon>Pseudomonadati</taxon>
        <taxon>Bacteroidota</taxon>
        <taxon>Cytophagia</taxon>
        <taxon>Cytophagales</taxon>
        <taxon>Mangrovivirgaceae</taxon>
        <taxon>Mangrovivirga</taxon>
    </lineage>
</organism>
<comment type="caution">
    <text evidence="1">The sequence shown here is derived from an EMBL/GenBank/DDBJ whole genome shotgun (WGS) entry which is preliminary data.</text>
</comment>
<accession>A0ABT3RNC9</accession>
<reference evidence="1 2" key="1">
    <citation type="submission" date="2022-11" db="EMBL/GenBank/DDBJ databases">
        <title>The characterization of three novel Bacteroidetes species and genomic analysis of their roles in tidal elemental geochemical cycles.</title>
        <authorList>
            <person name="Ma K."/>
        </authorList>
    </citation>
    <scope>NUCLEOTIDE SEQUENCE [LARGE SCALE GENOMIC DNA]</scope>
    <source>
        <strain evidence="1 2">M17</strain>
    </source>
</reference>